<dbReference type="InterPro" id="IPR036227">
    <property type="entry name" value="Ribosomal_uL15/eL18_sf"/>
</dbReference>
<organism evidence="6 7">
    <name type="scientific">Sistotremastrum niveocremeum HHB9708</name>
    <dbReference type="NCBI Taxonomy" id="1314777"/>
    <lineage>
        <taxon>Eukaryota</taxon>
        <taxon>Fungi</taxon>
        <taxon>Dikarya</taxon>
        <taxon>Basidiomycota</taxon>
        <taxon>Agaricomycotina</taxon>
        <taxon>Agaricomycetes</taxon>
        <taxon>Sistotremastrales</taxon>
        <taxon>Sistotremastraceae</taxon>
        <taxon>Sertulicium</taxon>
        <taxon>Sertulicium niveocremeum</taxon>
    </lineage>
</organism>
<dbReference type="InterPro" id="IPR021132">
    <property type="entry name" value="Ribosomal_eL18/eL18-A/B/_CS"/>
</dbReference>
<dbReference type="STRING" id="1314777.A0A164ZPS9"/>
<keyword evidence="4" id="KW-1133">Transmembrane helix</keyword>
<dbReference type="Gene3D" id="3.100.10.10">
    <property type="match status" value="1"/>
</dbReference>
<gene>
    <name evidence="6" type="ORF">SISNIDRAFT_523392</name>
</gene>
<keyword evidence="4" id="KW-0472">Membrane</keyword>
<dbReference type="PANTHER" id="PTHR10934:SF2">
    <property type="entry name" value="LARGE RIBOSOMAL SUBUNIT PROTEIN EL18"/>
    <property type="match status" value="1"/>
</dbReference>
<dbReference type="EMBL" id="KV419396">
    <property type="protein sequence ID" value="KZS97928.1"/>
    <property type="molecule type" value="Genomic_DNA"/>
</dbReference>
<evidence type="ECO:0000256" key="4">
    <source>
        <dbReference type="SAM" id="Phobius"/>
    </source>
</evidence>
<dbReference type="SUPFAM" id="SSF52080">
    <property type="entry name" value="Ribosomal proteins L15p and L18e"/>
    <property type="match status" value="1"/>
</dbReference>
<feature type="transmembrane region" description="Helical" evidence="4">
    <location>
        <begin position="221"/>
        <end position="242"/>
    </location>
</feature>
<comment type="similarity">
    <text evidence="1">Belongs to the eukaryotic ribosomal protein eL18 family.</text>
</comment>
<keyword evidence="3" id="KW-0687">Ribonucleoprotein</keyword>
<protein>
    <recommendedName>
        <fullName evidence="5">Large ribosomal subunit protein uL15/eL18 domain-containing protein</fullName>
    </recommendedName>
</protein>
<dbReference type="OrthoDB" id="6353017at2759"/>
<dbReference type="GO" id="GO:0006412">
    <property type="term" value="P:translation"/>
    <property type="evidence" value="ECO:0007669"/>
    <property type="project" value="InterPro"/>
</dbReference>
<dbReference type="AlphaFoldDB" id="A0A164ZPS9"/>
<dbReference type="GO" id="GO:0003735">
    <property type="term" value="F:structural constituent of ribosome"/>
    <property type="evidence" value="ECO:0007669"/>
    <property type="project" value="InterPro"/>
</dbReference>
<proteinExistence type="inferred from homology"/>
<sequence length="262" mass="29843">MGIDIKKHHVKKGNRTAPKSEDPYLLLLVKLYRFLARRTDSSFNKVILRRLFQSKINRPPLSLSRITKEASASPDFENKIIVQVGTVTDDIRFITIPKLTIAALRFTRSAKERIVAAGGEALTLDQLALRAPTGSNTILLRGKRTAREAVKHFGMGPHKHRKPYTISKGRKFERGRGRRKVCVSCSTFFRVIHLVASPVASKSNCLRAKSEVNWRPSGRRFGYMLCVLTMIRMSICYIHFYANYMCEGFKDRVIRKSDKCGI</sequence>
<accession>A0A164ZPS9</accession>
<dbReference type="Pfam" id="PF17135">
    <property type="entry name" value="Ribosomal_L18"/>
    <property type="match status" value="1"/>
</dbReference>
<dbReference type="InterPro" id="IPR021131">
    <property type="entry name" value="Ribosomal_uL15/eL18"/>
</dbReference>
<evidence type="ECO:0000313" key="6">
    <source>
        <dbReference type="EMBL" id="KZS97928.1"/>
    </source>
</evidence>
<evidence type="ECO:0000256" key="1">
    <source>
        <dbReference type="ARBA" id="ARBA00006815"/>
    </source>
</evidence>
<feature type="domain" description="Large ribosomal subunit protein uL15/eL18" evidence="5">
    <location>
        <begin position="2"/>
        <end position="181"/>
    </location>
</feature>
<keyword evidence="4" id="KW-0812">Transmembrane</keyword>
<evidence type="ECO:0000256" key="3">
    <source>
        <dbReference type="ARBA" id="ARBA00023274"/>
    </source>
</evidence>
<dbReference type="Proteomes" id="UP000076722">
    <property type="component" value="Unassembled WGS sequence"/>
</dbReference>
<dbReference type="PANTHER" id="PTHR10934">
    <property type="entry name" value="60S RIBOSOMAL PROTEIN L18"/>
    <property type="match status" value="1"/>
</dbReference>
<evidence type="ECO:0000313" key="7">
    <source>
        <dbReference type="Proteomes" id="UP000076722"/>
    </source>
</evidence>
<reference evidence="6 7" key="1">
    <citation type="journal article" date="2016" name="Mol. Biol. Evol.">
        <title>Comparative Genomics of Early-Diverging Mushroom-Forming Fungi Provides Insights into the Origins of Lignocellulose Decay Capabilities.</title>
        <authorList>
            <person name="Nagy L.G."/>
            <person name="Riley R."/>
            <person name="Tritt A."/>
            <person name="Adam C."/>
            <person name="Daum C."/>
            <person name="Floudas D."/>
            <person name="Sun H."/>
            <person name="Yadav J.S."/>
            <person name="Pangilinan J."/>
            <person name="Larsson K.H."/>
            <person name="Matsuura K."/>
            <person name="Barry K."/>
            <person name="Labutti K."/>
            <person name="Kuo R."/>
            <person name="Ohm R.A."/>
            <person name="Bhattacharya S.S."/>
            <person name="Shirouzu T."/>
            <person name="Yoshinaga Y."/>
            <person name="Martin F.M."/>
            <person name="Grigoriev I.V."/>
            <person name="Hibbett D.S."/>
        </authorList>
    </citation>
    <scope>NUCLEOTIDE SEQUENCE [LARGE SCALE GENOMIC DNA]</scope>
    <source>
        <strain evidence="6 7">HHB9708</strain>
    </source>
</reference>
<dbReference type="InterPro" id="IPR000039">
    <property type="entry name" value="Ribosomal_eL18"/>
</dbReference>
<dbReference type="GO" id="GO:0022625">
    <property type="term" value="C:cytosolic large ribosomal subunit"/>
    <property type="evidence" value="ECO:0007669"/>
    <property type="project" value="TreeGrafter"/>
</dbReference>
<keyword evidence="2" id="KW-0689">Ribosomal protein</keyword>
<keyword evidence="7" id="KW-1185">Reference proteome</keyword>
<evidence type="ECO:0000256" key="2">
    <source>
        <dbReference type="ARBA" id="ARBA00022980"/>
    </source>
</evidence>
<dbReference type="FunFam" id="3.100.10.10:FF:000001">
    <property type="entry name" value="60S ribosomal protein L18"/>
    <property type="match status" value="1"/>
</dbReference>
<evidence type="ECO:0000259" key="5">
    <source>
        <dbReference type="Pfam" id="PF17135"/>
    </source>
</evidence>
<dbReference type="PROSITE" id="PS01106">
    <property type="entry name" value="RIBOSOMAL_L18E"/>
    <property type="match status" value="1"/>
</dbReference>
<name>A0A164ZPS9_9AGAM</name>
<dbReference type="GO" id="GO:0003723">
    <property type="term" value="F:RNA binding"/>
    <property type="evidence" value="ECO:0007669"/>
    <property type="project" value="TreeGrafter"/>
</dbReference>